<evidence type="ECO:0000256" key="1">
    <source>
        <dbReference type="SAM" id="Phobius"/>
    </source>
</evidence>
<dbReference type="Proteomes" id="UP001170959">
    <property type="component" value="Unassembled WGS sequence"/>
</dbReference>
<feature type="transmembrane region" description="Helical" evidence="1">
    <location>
        <begin position="84"/>
        <end position="106"/>
    </location>
</feature>
<name>A0AAJ1V7I1_9FLAO</name>
<reference evidence="3" key="2">
    <citation type="journal article" date="2022" name="Sci. Total Environ.">
        <title>Prevalence, transmission, and molecular epidemiology of tet(X)-positive bacteria among humans, animals, and environmental niches in China: An epidemiological, and genomic-based study.</title>
        <authorList>
            <person name="Dong N."/>
            <person name="Zeng Y."/>
            <person name="Cai C."/>
            <person name="Sun C."/>
            <person name="Lu J."/>
            <person name="Liu C."/>
            <person name="Zhou H."/>
            <person name="Sun Q."/>
            <person name="Shu L."/>
            <person name="Wang H."/>
            <person name="Wang Y."/>
            <person name="Wang S."/>
            <person name="Wu C."/>
            <person name="Chan E.W."/>
            <person name="Chen G."/>
            <person name="Shen Z."/>
            <person name="Chen S."/>
            <person name="Zhang R."/>
        </authorList>
    </citation>
    <scope>NUCLEOTIDE SEQUENCE</scope>
    <source>
        <strain evidence="3">R655-4</strain>
    </source>
</reference>
<protein>
    <submittedName>
        <fullName evidence="3">DUF4134 domain-containing protein</fullName>
    </submittedName>
</protein>
<dbReference type="RefSeq" id="WP_286492334.1">
    <property type="nucleotide sequence ID" value="NZ_JACAGJ010000003.1"/>
</dbReference>
<accession>A0AAJ1V7I1</accession>
<sequence length="107" mass="11389">MTKSFIKRNLTAKNLLLVAFLLIVAAPAFGQGGASAISNAAGTVKDYWDPVKLILKAVGGIVGLIGGLRVYNKWTNGDQDVNKEILGYGGAMVFLIVVPEFVTAFFN</sequence>
<keyword evidence="1" id="KW-0472">Membrane</keyword>
<gene>
    <name evidence="3" type="ORF">HX001_06410</name>
</gene>
<evidence type="ECO:0000313" key="3">
    <source>
        <dbReference type="EMBL" id="MDM1072127.1"/>
    </source>
</evidence>
<keyword evidence="2" id="KW-0732">Signal</keyword>
<dbReference type="EMBL" id="JACAGJ010000003">
    <property type="protein sequence ID" value="MDM1072127.1"/>
    <property type="molecule type" value="Genomic_DNA"/>
</dbReference>
<dbReference type="Pfam" id="PF13572">
    <property type="entry name" value="DUF4134"/>
    <property type="match status" value="1"/>
</dbReference>
<keyword evidence="1" id="KW-1133">Transmembrane helix</keyword>
<organism evidence="3 4">
    <name type="scientific">Empedobacter brevis</name>
    <dbReference type="NCBI Taxonomy" id="247"/>
    <lineage>
        <taxon>Bacteria</taxon>
        <taxon>Pseudomonadati</taxon>
        <taxon>Bacteroidota</taxon>
        <taxon>Flavobacteriia</taxon>
        <taxon>Flavobacteriales</taxon>
        <taxon>Weeksellaceae</taxon>
        <taxon>Empedobacter</taxon>
    </lineage>
</organism>
<comment type="caution">
    <text evidence="3">The sequence shown here is derived from an EMBL/GenBank/DDBJ whole genome shotgun (WGS) entry which is preliminary data.</text>
</comment>
<reference evidence="3" key="1">
    <citation type="submission" date="2020-06" db="EMBL/GenBank/DDBJ databases">
        <authorList>
            <person name="Dong N."/>
        </authorList>
    </citation>
    <scope>NUCLEOTIDE SEQUENCE</scope>
    <source>
        <strain evidence="3">R655-4</strain>
    </source>
</reference>
<feature type="chain" id="PRO_5042481415" evidence="2">
    <location>
        <begin position="31"/>
        <end position="107"/>
    </location>
</feature>
<evidence type="ECO:0000256" key="2">
    <source>
        <dbReference type="SAM" id="SignalP"/>
    </source>
</evidence>
<proteinExistence type="predicted"/>
<evidence type="ECO:0000313" key="4">
    <source>
        <dbReference type="Proteomes" id="UP001170959"/>
    </source>
</evidence>
<feature type="signal peptide" evidence="2">
    <location>
        <begin position="1"/>
        <end position="30"/>
    </location>
</feature>
<feature type="transmembrane region" description="Helical" evidence="1">
    <location>
        <begin position="54"/>
        <end position="72"/>
    </location>
</feature>
<keyword evidence="1" id="KW-0812">Transmembrane</keyword>
<dbReference type="InterPro" id="IPR025408">
    <property type="entry name" value="DUF4134"/>
</dbReference>
<dbReference type="AlphaFoldDB" id="A0AAJ1V7I1"/>